<feature type="domain" description="Chitin-binding type-2" evidence="3">
    <location>
        <begin position="22"/>
        <end position="77"/>
    </location>
</feature>
<dbReference type="SUPFAM" id="SSF57625">
    <property type="entry name" value="Invertebrate chitin-binding proteins"/>
    <property type="match status" value="1"/>
</dbReference>
<dbReference type="PROSITE" id="PS50940">
    <property type="entry name" value="CHIT_BIND_II"/>
    <property type="match status" value="1"/>
</dbReference>
<proteinExistence type="predicted"/>
<feature type="signal peptide" evidence="2">
    <location>
        <begin position="1"/>
        <end position="16"/>
    </location>
</feature>
<dbReference type="EMBL" id="CADEPI010000017">
    <property type="protein sequence ID" value="CAB3364821.1"/>
    <property type="molecule type" value="Genomic_DNA"/>
</dbReference>
<evidence type="ECO:0000256" key="1">
    <source>
        <dbReference type="SAM" id="MobiDB-lite"/>
    </source>
</evidence>
<evidence type="ECO:0000313" key="4">
    <source>
        <dbReference type="EMBL" id="CAB3364821.1"/>
    </source>
</evidence>
<dbReference type="InterPro" id="IPR036508">
    <property type="entry name" value="Chitin-bd_dom_sf"/>
</dbReference>
<evidence type="ECO:0000313" key="5">
    <source>
        <dbReference type="Proteomes" id="UP000494165"/>
    </source>
</evidence>
<sequence length="133" mass="13916">MIRIFAICVLATASLASRCPQKPDCSAGRLELHPHADCSKFYKCEDGLVTTFVCPEGMAFSRVHSTCDSVANVSCVFCSYEELKNTHDENVIRCGGGGGGGGGGGAAEEEVRRRGVLAEWRRGGGGGGGGEEE</sequence>
<protein>
    <recommendedName>
        <fullName evidence="3">Chitin-binding type-2 domain-containing protein</fullName>
    </recommendedName>
</protein>
<feature type="region of interest" description="Disordered" evidence="1">
    <location>
        <begin position="98"/>
        <end position="133"/>
    </location>
</feature>
<evidence type="ECO:0000259" key="3">
    <source>
        <dbReference type="PROSITE" id="PS50940"/>
    </source>
</evidence>
<dbReference type="GO" id="GO:0005576">
    <property type="term" value="C:extracellular region"/>
    <property type="evidence" value="ECO:0007669"/>
    <property type="project" value="InterPro"/>
</dbReference>
<dbReference type="InterPro" id="IPR002557">
    <property type="entry name" value="Chitin-bd_dom"/>
</dbReference>
<comment type="caution">
    <text evidence="4">The sequence shown here is derived from an EMBL/GenBank/DDBJ whole genome shotgun (WGS) entry which is preliminary data.</text>
</comment>
<dbReference type="OrthoDB" id="6020543at2759"/>
<dbReference type="GO" id="GO:0008061">
    <property type="term" value="F:chitin binding"/>
    <property type="evidence" value="ECO:0007669"/>
    <property type="project" value="InterPro"/>
</dbReference>
<feature type="compositionally biased region" description="Gly residues" evidence="1">
    <location>
        <begin position="123"/>
        <end position="133"/>
    </location>
</feature>
<dbReference type="Gene3D" id="2.170.140.10">
    <property type="entry name" value="Chitin binding domain"/>
    <property type="match status" value="1"/>
</dbReference>
<accession>A0A8S1C940</accession>
<keyword evidence="2" id="KW-0732">Signal</keyword>
<dbReference type="AlphaFoldDB" id="A0A8S1C940"/>
<organism evidence="4 5">
    <name type="scientific">Cloeon dipterum</name>
    <dbReference type="NCBI Taxonomy" id="197152"/>
    <lineage>
        <taxon>Eukaryota</taxon>
        <taxon>Metazoa</taxon>
        <taxon>Ecdysozoa</taxon>
        <taxon>Arthropoda</taxon>
        <taxon>Hexapoda</taxon>
        <taxon>Insecta</taxon>
        <taxon>Pterygota</taxon>
        <taxon>Palaeoptera</taxon>
        <taxon>Ephemeroptera</taxon>
        <taxon>Pisciforma</taxon>
        <taxon>Baetidae</taxon>
        <taxon>Cloeon</taxon>
    </lineage>
</organism>
<evidence type="ECO:0000256" key="2">
    <source>
        <dbReference type="SAM" id="SignalP"/>
    </source>
</evidence>
<dbReference type="Pfam" id="PF01607">
    <property type="entry name" value="CBM_14"/>
    <property type="match status" value="1"/>
</dbReference>
<gene>
    <name evidence="4" type="ORF">CLODIP_2_CD03555</name>
</gene>
<dbReference type="SMART" id="SM00494">
    <property type="entry name" value="ChtBD2"/>
    <property type="match status" value="1"/>
</dbReference>
<name>A0A8S1C940_9INSE</name>
<keyword evidence="5" id="KW-1185">Reference proteome</keyword>
<dbReference type="Proteomes" id="UP000494165">
    <property type="component" value="Unassembled WGS sequence"/>
</dbReference>
<feature type="chain" id="PRO_5035800609" description="Chitin-binding type-2 domain-containing protein" evidence="2">
    <location>
        <begin position="17"/>
        <end position="133"/>
    </location>
</feature>
<reference evidence="4 5" key="1">
    <citation type="submission" date="2020-04" db="EMBL/GenBank/DDBJ databases">
        <authorList>
            <person name="Alioto T."/>
            <person name="Alioto T."/>
            <person name="Gomez Garrido J."/>
        </authorList>
    </citation>
    <scope>NUCLEOTIDE SEQUENCE [LARGE SCALE GENOMIC DNA]</scope>
</reference>